<dbReference type="SMART" id="SM01387">
    <property type="entry name" value="Ribosomal_S15"/>
    <property type="match status" value="1"/>
</dbReference>
<reference evidence="5 6" key="1">
    <citation type="submission" date="2024-02" db="EMBL/GenBank/DDBJ databases">
        <title>Discinaceae phylogenomics.</title>
        <authorList>
            <person name="Dirks A.C."/>
            <person name="James T.Y."/>
        </authorList>
    </citation>
    <scope>NUCLEOTIDE SEQUENCE [LARGE SCALE GENOMIC DNA]</scope>
    <source>
        <strain evidence="5 6">ACD0624</strain>
    </source>
</reference>
<protein>
    <recommendedName>
        <fullName evidence="7">Ribosomal protein S15</fullName>
    </recommendedName>
</protein>
<keyword evidence="6" id="KW-1185">Reference proteome</keyword>
<evidence type="ECO:0008006" key="7">
    <source>
        <dbReference type="Google" id="ProtNLM"/>
    </source>
</evidence>
<proteinExistence type="inferred from homology"/>
<evidence type="ECO:0000256" key="2">
    <source>
        <dbReference type="ARBA" id="ARBA00022980"/>
    </source>
</evidence>
<sequence length="315" mass="34678">MPPRLPLPSCGLSGLSGLFPSLRMSAPRLLAPFSTTPPVLTERKHVHRDKVTIANSEKRRIKNIKLQADLKTIRLSSAVNPVTGRDTSFVKSLEAAPPALPPVDWARANNVSTTTGHSDALHLNYYLTPQDLATAIAASKYATTPVRPLAVSGVQDTYIESERIAEHEIQHMHAVTAIHRIVSLSIGSNADRQRVNTIRCIDTFGRHVTDDSLPPDPNAPDRALSRKTPRAGPDTGSSEVQAAILTVKIRNVANMLKTIGGSKDKHNKRNLRLLCHRRQKLLKYLKRKEKGGVRYRNIMDALGLDEAAVQKELSM</sequence>
<feature type="region of interest" description="Disordered" evidence="4">
    <location>
        <begin position="206"/>
        <end position="238"/>
    </location>
</feature>
<evidence type="ECO:0000256" key="3">
    <source>
        <dbReference type="ARBA" id="ARBA00023274"/>
    </source>
</evidence>
<dbReference type="SUPFAM" id="SSF47060">
    <property type="entry name" value="S15/NS1 RNA-binding domain"/>
    <property type="match status" value="1"/>
</dbReference>
<dbReference type="InterPro" id="IPR000589">
    <property type="entry name" value="Ribosomal_uS15"/>
</dbReference>
<name>A0ABR3GBX7_9PEZI</name>
<accession>A0ABR3GBX7</accession>
<keyword evidence="2" id="KW-0689">Ribosomal protein</keyword>
<dbReference type="PANTHER" id="PTHR23321">
    <property type="entry name" value="RIBOSOMAL PROTEIN S15, BACTERIAL AND ORGANELLAR"/>
    <property type="match status" value="1"/>
</dbReference>
<dbReference type="Proteomes" id="UP001447188">
    <property type="component" value="Unassembled WGS sequence"/>
</dbReference>
<comment type="similarity">
    <text evidence="1">Belongs to the universal ribosomal protein uS15 family.</text>
</comment>
<dbReference type="EMBL" id="JBBBZM010000124">
    <property type="protein sequence ID" value="KAL0633463.1"/>
    <property type="molecule type" value="Genomic_DNA"/>
</dbReference>
<dbReference type="Gene3D" id="1.10.287.10">
    <property type="entry name" value="S15/NS1, RNA-binding"/>
    <property type="match status" value="1"/>
</dbReference>
<evidence type="ECO:0000313" key="5">
    <source>
        <dbReference type="EMBL" id="KAL0633463.1"/>
    </source>
</evidence>
<dbReference type="PANTHER" id="PTHR23321:SF26">
    <property type="entry name" value="SMALL RIBOSOMAL SUBUNIT PROTEIN US15M"/>
    <property type="match status" value="1"/>
</dbReference>
<gene>
    <name evidence="5" type="ORF">Q9L58_007633</name>
</gene>
<dbReference type="InterPro" id="IPR009068">
    <property type="entry name" value="uS15_NS1_RNA-bd_sf"/>
</dbReference>
<dbReference type="InterPro" id="IPR005290">
    <property type="entry name" value="Ribosomal_uS15_bac-type"/>
</dbReference>
<dbReference type="CDD" id="cd00353">
    <property type="entry name" value="Ribosomal_S15p_S13e"/>
    <property type="match status" value="1"/>
</dbReference>
<evidence type="ECO:0000256" key="4">
    <source>
        <dbReference type="SAM" id="MobiDB-lite"/>
    </source>
</evidence>
<evidence type="ECO:0000313" key="6">
    <source>
        <dbReference type="Proteomes" id="UP001447188"/>
    </source>
</evidence>
<evidence type="ECO:0000256" key="1">
    <source>
        <dbReference type="ARBA" id="ARBA00008434"/>
    </source>
</evidence>
<organism evidence="5 6">
    <name type="scientific">Discina gigas</name>
    <dbReference type="NCBI Taxonomy" id="1032678"/>
    <lineage>
        <taxon>Eukaryota</taxon>
        <taxon>Fungi</taxon>
        <taxon>Dikarya</taxon>
        <taxon>Ascomycota</taxon>
        <taxon>Pezizomycotina</taxon>
        <taxon>Pezizomycetes</taxon>
        <taxon>Pezizales</taxon>
        <taxon>Discinaceae</taxon>
        <taxon>Discina</taxon>
    </lineage>
</organism>
<dbReference type="Pfam" id="PF00312">
    <property type="entry name" value="Ribosomal_S15"/>
    <property type="match status" value="1"/>
</dbReference>
<comment type="caution">
    <text evidence="5">The sequence shown here is derived from an EMBL/GenBank/DDBJ whole genome shotgun (WGS) entry which is preliminary data.</text>
</comment>
<keyword evidence="3" id="KW-0687">Ribonucleoprotein</keyword>